<reference evidence="1" key="1">
    <citation type="journal article" date="2022" name="Int. J. Mol. Sci.">
        <title>Draft Genome of Tanacetum Coccineum: Genomic Comparison of Closely Related Tanacetum-Family Plants.</title>
        <authorList>
            <person name="Yamashiro T."/>
            <person name="Shiraishi A."/>
            <person name="Nakayama K."/>
            <person name="Satake H."/>
        </authorList>
    </citation>
    <scope>NUCLEOTIDE SEQUENCE</scope>
</reference>
<evidence type="ECO:0000313" key="2">
    <source>
        <dbReference type="Proteomes" id="UP001151760"/>
    </source>
</evidence>
<comment type="caution">
    <text evidence="1">The sequence shown here is derived from an EMBL/GenBank/DDBJ whole genome shotgun (WGS) entry which is preliminary data.</text>
</comment>
<protein>
    <submittedName>
        <fullName evidence="1">Uncharacterized protein</fullName>
    </submittedName>
</protein>
<proteinExistence type="predicted"/>
<dbReference type="EMBL" id="BQNB010013137">
    <property type="protein sequence ID" value="GJT12309.1"/>
    <property type="molecule type" value="Genomic_DNA"/>
</dbReference>
<evidence type="ECO:0000313" key="1">
    <source>
        <dbReference type="EMBL" id="GJT12309.1"/>
    </source>
</evidence>
<name>A0ABQ5BHG8_9ASTR</name>
<reference evidence="1" key="2">
    <citation type="submission" date="2022-01" db="EMBL/GenBank/DDBJ databases">
        <authorList>
            <person name="Yamashiro T."/>
            <person name="Shiraishi A."/>
            <person name="Satake H."/>
            <person name="Nakayama K."/>
        </authorList>
    </citation>
    <scope>NUCLEOTIDE SEQUENCE</scope>
</reference>
<keyword evidence="2" id="KW-1185">Reference proteome</keyword>
<dbReference type="Proteomes" id="UP001151760">
    <property type="component" value="Unassembled WGS sequence"/>
</dbReference>
<accession>A0ABQ5BHG8</accession>
<gene>
    <name evidence="1" type="ORF">Tco_0859351</name>
</gene>
<organism evidence="1 2">
    <name type="scientific">Tanacetum coccineum</name>
    <dbReference type="NCBI Taxonomy" id="301880"/>
    <lineage>
        <taxon>Eukaryota</taxon>
        <taxon>Viridiplantae</taxon>
        <taxon>Streptophyta</taxon>
        <taxon>Embryophyta</taxon>
        <taxon>Tracheophyta</taxon>
        <taxon>Spermatophyta</taxon>
        <taxon>Magnoliopsida</taxon>
        <taxon>eudicotyledons</taxon>
        <taxon>Gunneridae</taxon>
        <taxon>Pentapetalae</taxon>
        <taxon>asterids</taxon>
        <taxon>campanulids</taxon>
        <taxon>Asterales</taxon>
        <taxon>Asteraceae</taxon>
        <taxon>Asteroideae</taxon>
        <taxon>Anthemideae</taxon>
        <taxon>Anthemidinae</taxon>
        <taxon>Tanacetum</taxon>
    </lineage>
</organism>
<sequence length="231" mass="26449">MDRLQNDLITDFLLGLVLGMESMLLNSENLMKHLEKIHVTLPFLDQDDRKTRGTLNTTVSFDDSQKKLRQDSIFVVVLFAVQEFDIEEFRTKKGGVEFVRSSDHSVRLEKTSSKGQLENKKSNEAFQLSKTLWFLLTFKIISRPIVVADFAKYTAEGKDNSYIRGNESQQKSKFLRIGCKHDLLGCSLLFKDCADRGLLLGGTYGAPIRREQDWSSIQDSNWPPSTRDFMP</sequence>